<proteinExistence type="predicted"/>
<feature type="domain" description="P68 RBP/TagC-like beta-propeller" evidence="2">
    <location>
        <begin position="67"/>
        <end position="328"/>
    </location>
</feature>
<name>A0ABY8S9Q4_9GAMM</name>
<accession>A0ABY8S9Q4</accession>
<gene>
    <name evidence="3" type="ORF">QLH32_07215</name>
</gene>
<evidence type="ECO:0000313" key="4">
    <source>
        <dbReference type="Proteomes" id="UP001229836"/>
    </source>
</evidence>
<dbReference type="Proteomes" id="UP001229836">
    <property type="component" value="Chromosome"/>
</dbReference>
<protein>
    <recommendedName>
        <fullName evidence="2">P68 RBP/TagC-like beta-propeller domain-containing protein</fullName>
    </recommendedName>
</protein>
<reference evidence="3 4" key="1">
    <citation type="submission" date="2023-05" db="EMBL/GenBank/DDBJ databases">
        <title>The complete genome of Acinetobacter sp. nov KCTC 92772.</title>
        <authorList>
            <person name="Zhou G."/>
        </authorList>
    </citation>
    <scope>NUCLEOTIDE SEQUENCE [LARGE SCALE GENOMIC DNA]</scope>
    <source>
        <strain evidence="3 4">KCTC 92772</strain>
    </source>
</reference>
<dbReference type="RefSeq" id="WP_283268884.1">
    <property type="nucleotide sequence ID" value="NZ_CP125669.1"/>
</dbReference>
<organism evidence="3 4">
    <name type="scientific">Acinetobacter corruptisaponis</name>
    <dbReference type="NCBI Taxonomy" id="3045147"/>
    <lineage>
        <taxon>Bacteria</taxon>
        <taxon>Pseudomonadati</taxon>
        <taxon>Pseudomonadota</taxon>
        <taxon>Gammaproteobacteria</taxon>
        <taxon>Moraxellales</taxon>
        <taxon>Moraxellaceae</taxon>
        <taxon>Acinetobacter</taxon>
    </lineage>
</organism>
<keyword evidence="1" id="KW-0732">Signal</keyword>
<feature type="signal peptide" evidence="1">
    <location>
        <begin position="1"/>
        <end position="23"/>
    </location>
</feature>
<feature type="chain" id="PRO_5045229894" description="P68 RBP/TagC-like beta-propeller domain-containing protein" evidence="1">
    <location>
        <begin position="24"/>
        <end position="334"/>
    </location>
</feature>
<dbReference type="SUPFAM" id="SSF75011">
    <property type="entry name" value="3-carboxy-cis,cis-mucoante lactonizing enzyme"/>
    <property type="match status" value="1"/>
</dbReference>
<evidence type="ECO:0000259" key="2">
    <source>
        <dbReference type="Pfam" id="PF21311"/>
    </source>
</evidence>
<sequence length="334" mass="37362">MKSKFYQILWLVLIPLSITPLQAKTTPSFPLDAGVLQQDIAVNNKVGKVSDMNIVTLIRKGKGKNNVVQGIAVDSTKGLLYSLHVVGQPNRGVVNRFNFNSLSPAQITAQDNQSPTDIIGHQGITVDPRNGLIWASAGASITDASWKIIGFNYSPNGEPKNVRTVQLFDKNYKKSGYTMPVITPDARYLIVRSRKNKQEVMRVFDLTKVKLENGTDLSQSYLYEWSIDSDLIKNKYAFQAMTSDGKYIYLLSGGVGDQNSDNKRLYVYSIDGKLIQKLDQLTLGKYDRLSYGREGHWEPEGLAIDILHKQLLVMFAVGDKTKRLAIVYKVPINN</sequence>
<dbReference type="InterPro" id="IPR048799">
    <property type="entry name" value="P68_RBP_TagC-like_beta-prop"/>
</dbReference>
<evidence type="ECO:0000256" key="1">
    <source>
        <dbReference type="SAM" id="SignalP"/>
    </source>
</evidence>
<dbReference type="EMBL" id="CP125669">
    <property type="protein sequence ID" value="WHP07237.1"/>
    <property type="molecule type" value="Genomic_DNA"/>
</dbReference>
<dbReference type="Pfam" id="PF21311">
    <property type="entry name" value="Phage_RBD_prop"/>
    <property type="match status" value="1"/>
</dbReference>
<evidence type="ECO:0000313" key="3">
    <source>
        <dbReference type="EMBL" id="WHP07237.1"/>
    </source>
</evidence>
<keyword evidence="4" id="KW-1185">Reference proteome</keyword>